<keyword evidence="6" id="KW-0869">Chloride channel</keyword>
<feature type="compositionally biased region" description="Polar residues" evidence="7">
    <location>
        <begin position="421"/>
        <end position="430"/>
    </location>
</feature>
<keyword evidence="4 6" id="KW-0472">Membrane</keyword>
<comment type="subcellular location">
    <subcellularLocation>
        <location evidence="6">Cell membrane</location>
        <topology evidence="6">Multi-pass membrane protein</topology>
    </subcellularLocation>
    <subcellularLocation>
        <location evidence="1">Membrane</location>
    </subcellularLocation>
</comment>
<keyword evidence="6" id="KW-1003">Cell membrane</keyword>
<name>A0ABY6L0V2_9ARAC</name>
<feature type="region of interest" description="Disordered" evidence="7">
    <location>
        <begin position="412"/>
        <end position="448"/>
    </location>
</feature>
<evidence type="ECO:0000256" key="4">
    <source>
        <dbReference type="ARBA" id="ARBA00023136"/>
    </source>
</evidence>
<comment type="similarity">
    <text evidence="5 6">Belongs to the anion channel-forming bestrophin (TC 1.A.46) family. Calcium-sensitive chloride channel subfamily.</text>
</comment>
<feature type="transmembrane region" description="Helical" evidence="6">
    <location>
        <begin position="19"/>
        <end position="42"/>
    </location>
</feature>
<reference evidence="8 9" key="1">
    <citation type="submission" date="2022-01" db="EMBL/GenBank/DDBJ databases">
        <title>A chromosomal length assembly of Cordylochernes scorpioides.</title>
        <authorList>
            <person name="Zeh D."/>
            <person name="Zeh J."/>
        </authorList>
    </citation>
    <scope>NUCLEOTIDE SEQUENCE [LARGE SCALE GENOMIC DNA]</scope>
    <source>
        <strain evidence="8">IN4F17</strain>
        <tissue evidence="8">Whole Body</tissue>
    </source>
</reference>
<gene>
    <name evidence="8" type="ORF">LAZ67_10003102</name>
</gene>
<dbReference type="Proteomes" id="UP001235939">
    <property type="component" value="Chromosome 10"/>
</dbReference>
<keyword evidence="6" id="KW-0407">Ion channel</keyword>
<feature type="transmembrane region" description="Helical" evidence="6">
    <location>
        <begin position="228"/>
        <end position="247"/>
    </location>
</feature>
<keyword evidence="2 6" id="KW-0812">Transmembrane</keyword>
<protein>
    <recommendedName>
        <fullName evidence="6">Bestrophin homolog</fullName>
    </recommendedName>
</protein>
<evidence type="ECO:0000256" key="3">
    <source>
        <dbReference type="ARBA" id="ARBA00022989"/>
    </source>
</evidence>
<keyword evidence="9" id="KW-1185">Reference proteome</keyword>
<comment type="function">
    <text evidence="6">Forms chloride channels.</text>
</comment>
<evidence type="ECO:0000256" key="6">
    <source>
        <dbReference type="RuleBase" id="RU363126"/>
    </source>
</evidence>
<keyword evidence="6" id="KW-0406">Ion transport</keyword>
<organism evidence="8 9">
    <name type="scientific">Cordylochernes scorpioides</name>
    <dbReference type="NCBI Taxonomy" id="51811"/>
    <lineage>
        <taxon>Eukaryota</taxon>
        <taxon>Metazoa</taxon>
        <taxon>Ecdysozoa</taxon>
        <taxon>Arthropoda</taxon>
        <taxon>Chelicerata</taxon>
        <taxon>Arachnida</taxon>
        <taxon>Pseudoscorpiones</taxon>
        <taxon>Cheliferoidea</taxon>
        <taxon>Chernetidae</taxon>
        <taxon>Cordylochernes</taxon>
    </lineage>
</organism>
<accession>A0ABY6L0V2</accession>
<dbReference type="PANTHER" id="PTHR10736:SF0">
    <property type="entry name" value="BESTROPHIN HOMOLOG"/>
    <property type="match status" value="1"/>
</dbReference>
<dbReference type="PANTHER" id="PTHR10736">
    <property type="entry name" value="BESTROPHIN"/>
    <property type="match status" value="1"/>
</dbReference>
<evidence type="ECO:0000256" key="1">
    <source>
        <dbReference type="ARBA" id="ARBA00004370"/>
    </source>
</evidence>
<keyword evidence="3 6" id="KW-1133">Transmembrane helix</keyword>
<feature type="compositionally biased region" description="Polar residues" evidence="7">
    <location>
        <begin position="437"/>
        <end position="448"/>
    </location>
</feature>
<evidence type="ECO:0000256" key="7">
    <source>
        <dbReference type="SAM" id="MobiDB-lite"/>
    </source>
</evidence>
<evidence type="ECO:0000256" key="2">
    <source>
        <dbReference type="ARBA" id="ARBA00022692"/>
    </source>
</evidence>
<evidence type="ECO:0000313" key="8">
    <source>
        <dbReference type="EMBL" id="UYV73415.1"/>
    </source>
</evidence>
<keyword evidence="6" id="KW-0868">Chloride</keyword>
<sequence>MIILLGSSWGLLLLIFERIVYYCATFVELIPLSFMLGFYVTFTATRWWNQYTAIPWPDRWVMSSHHNVPWPYRIMNIIALYMPGSDDTSRMMRRTLMRYVNLSLVLVLRSISMAVKKRFPTKEHLVEAGKAPRIISLSINDVWRRLHDQGGDGDVFLSPFQRIQYFLDPLHVVHQSSSGCSEGESHHRFQRHQTHHGGRSSCDAIIELNDFRTKCGLLWGYDWISIPLVYTQVVTVATYAFFIACMFARQYIESEDPIIVEKHKFDYYVPVFTMLQFIFYMGLLKVCLTRPIQLLLLLGNICIRRRRKILFLKLFIQVAEQLINPFGDDDEDFELNWIIDRHIKVSYLGVDTINCEAPPLVKDHYFDELDIKLPYTEAALEFKKKTYRGSVATMQVPMDQQHLVMPEVIAEEDEDEEQKNDLSQRNSSLWSVLGGPRQNSSLPTGSWG</sequence>
<proteinExistence type="inferred from homology"/>
<keyword evidence="6" id="KW-0813">Transport</keyword>
<evidence type="ECO:0000313" key="9">
    <source>
        <dbReference type="Proteomes" id="UP001235939"/>
    </source>
</evidence>
<dbReference type="InterPro" id="IPR021134">
    <property type="entry name" value="Bestrophin-like"/>
</dbReference>
<dbReference type="Pfam" id="PF01062">
    <property type="entry name" value="Bestrophin"/>
    <property type="match status" value="3"/>
</dbReference>
<dbReference type="InterPro" id="IPR000615">
    <property type="entry name" value="Bestrophin"/>
</dbReference>
<evidence type="ECO:0000256" key="5">
    <source>
        <dbReference type="ARBA" id="ARBA00034769"/>
    </source>
</evidence>
<dbReference type="EMBL" id="CP092872">
    <property type="protein sequence ID" value="UYV73415.1"/>
    <property type="molecule type" value="Genomic_DNA"/>
</dbReference>